<reference evidence="1 2" key="1">
    <citation type="submission" date="2020-12" db="EMBL/GenBank/DDBJ databases">
        <title>Concerted genomic and epigenomic changes stabilize Arabidopsis allopolyploids.</title>
        <authorList>
            <person name="Chen Z."/>
        </authorList>
    </citation>
    <scope>NUCLEOTIDE SEQUENCE [LARGE SCALE GENOMIC DNA]</scope>
    <source>
        <strain evidence="1">As9502</strain>
        <tissue evidence="1">Leaf</tissue>
    </source>
</reference>
<sequence>MGALKMSIQLHRIAIACDTMSSICTPNVANLDDISMECETLDLLSLGEMVLTRLYRI</sequence>
<keyword evidence="2" id="KW-1185">Reference proteome</keyword>
<evidence type="ECO:0000313" key="2">
    <source>
        <dbReference type="Proteomes" id="UP000694251"/>
    </source>
</evidence>
<protein>
    <submittedName>
        <fullName evidence="1">Uncharacterized protein</fullName>
    </submittedName>
</protein>
<comment type="caution">
    <text evidence="1">The sequence shown here is derived from an EMBL/GenBank/DDBJ whole genome shotgun (WGS) entry which is preliminary data.</text>
</comment>
<name>A0A8T2BRU3_ARASU</name>
<evidence type="ECO:0000313" key="1">
    <source>
        <dbReference type="EMBL" id="KAG7588443.1"/>
    </source>
</evidence>
<dbReference type="EMBL" id="JAEFBJ010000007">
    <property type="protein sequence ID" value="KAG7588443.1"/>
    <property type="molecule type" value="Genomic_DNA"/>
</dbReference>
<accession>A0A8T2BRU3</accession>
<dbReference type="AlphaFoldDB" id="A0A8T2BRU3"/>
<gene>
    <name evidence="1" type="ORF">ISN44_As07g007770</name>
</gene>
<proteinExistence type="predicted"/>
<organism evidence="1 2">
    <name type="scientific">Arabidopsis suecica</name>
    <name type="common">Swedish thale-cress</name>
    <name type="synonym">Cardaminopsis suecica</name>
    <dbReference type="NCBI Taxonomy" id="45249"/>
    <lineage>
        <taxon>Eukaryota</taxon>
        <taxon>Viridiplantae</taxon>
        <taxon>Streptophyta</taxon>
        <taxon>Embryophyta</taxon>
        <taxon>Tracheophyta</taxon>
        <taxon>Spermatophyta</taxon>
        <taxon>Magnoliopsida</taxon>
        <taxon>eudicotyledons</taxon>
        <taxon>Gunneridae</taxon>
        <taxon>Pentapetalae</taxon>
        <taxon>rosids</taxon>
        <taxon>malvids</taxon>
        <taxon>Brassicales</taxon>
        <taxon>Brassicaceae</taxon>
        <taxon>Camelineae</taxon>
        <taxon>Arabidopsis</taxon>
    </lineage>
</organism>
<feature type="non-terminal residue" evidence="1">
    <location>
        <position position="57"/>
    </location>
</feature>
<dbReference type="Proteomes" id="UP000694251">
    <property type="component" value="Chromosome 7"/>
</dbReference>